<dbReference type="PROSITE" id="PS51257">
    <property type="entry name" value="PROKAR_LIPOPROTEIN"/>
    <property type="match status" value="1"/>
</dbReference>
<keyword evidence="2" id="KW-1185">Reference proteome</keyword>
<evidence type="ECO:0008006" key="3">
    <source>
        <dbReference type="Google" id="ProtNLM"/>
    </source>
</evidence>
<evidence type="ECO:0000313" key="2">
    <source>
        <dbReference type="Proteomes" id="UP000245627"/>
    </source>
</evidence>
<evidence type="ECO:0000313" key="1">
    <source>
        <dbReference type="EMBL" id="PVH26772.1"/>
    </source>
</evidence>
<sequence>MSGNNQKHGSMKNYSKYMLMAITAISAVACQKVELHKNSQFNVGLQNFMLAIPGQTTEYMARTAGPYNDGDTVYVEVPTTEEEPVDISKLKATASLQNNARMEPALAGVMDFTNPIEVRVTDGDGNTKRHIIKAVPTLPRTTFKKRWFYNADKLGILRTNISGMALIKDQILVADFSGGTLGATVGVRVYNAADGEYVKTIPAPTTFCMQVVADDADHFIVNRYNIYSAGLMLYYYEDVDSAPKLILNYTTAAGAPVDLGRKVSVIGNLKVGKAYVYATAPNNNQVYYWEFNDGVVANTTPTIIRYAAADPWTYATVQRKSLDANSDHYLTYCNYVATDANRERGSRFVQFTPTMDVFPMAASNHYYKMLDFEVFTVGGNQFMATLTQGFFAWDATHVKVYDITDPNKMTLVAEAAGYRDFMLFESEAYGGTNYNRYGDIDVRVQGKKISIFATMATNDKTFAGVMAYDMSYNR</sequence>
<protein>
    <recommendedName>
        <fullName evidence="3">DUF5018 domain-containing protein</fullName>
    </recommendedName>
</protein>
<dbReference type="Gene3D" id="2.60.40.2340">
    <property type="match status" value="1"/>
</dbReference>
<proteinExistence type="predicted"/>
<gene>
    <name evidence="1" type="ORF">DC487_03990</name>
</gene>
<dbReference type="Proteomes" id="UP000245627">
    <property type="component" value="Unassembled WGS sequence"/>
</dbReference>
<organism evidence="1 2">
    <name type="scientific">Sphingobacterium corticibacter</name>
    <dbReference type="NCBI Taxonomy" id="2171749"/>
    <lineage>
        <taxon>Bacteria</taxon>
        <taxon>Pseudomonadati</taxon>
        <taxon>Bacteroidota</taxon>
        <taxon>Sphingobacteriia</taxon>
        <taxon>Sphingobacteriales</taxon>
        <taxon>Sphingobacteriaceae</taxon>
        <taxon>Sphingobacterium</taxon>
    </lineage>
</organism>
<accession>A0A2T8HN92</accession>
<dbReference type="SUPFAM" id="SSF50998">
    <property type="entry name" value="Quinoprotein alcohol dehydrogenase-like"/>
    <property type="match status" value="1"/>
</dbReference>
<dbReference type="EMBL" id="QDKG01000001">
    <property type="protein sequence ID" value="PVH26772.1"/>
    <property type="molecule type" value="Genomic_DNA"/>
</dbReference>
<dbReference type="InterPro" id="IPR011047">
    <property type="entry name" value="Quinoprotein_ADH-like_sf"/>
</dbReference>
<reference evidence="1 2" key="1">
    <citation type="submission" date="2018-04" db="EMBL/GenBank/DDBJ databases">
        <title>Sphingobacterium cortibacter sp. nov.</title>
        <authorList>
            <person name="Li Y."/>
        </authorList>
    </citation>
    <scope>NUCLEOTIDE SEQUENCE [LARGE SCALE GENOMIC DNA]</scope>
    <source>
        <strain evidence="1 2">2c-3</strain>
    </source>
</reference>
<comment type="caution">
    <text evidence="1">The sequence shown here is derived from an EMBL/GenBank/DDBJ whole genome shotgun (WGS) entry which is preliminary data.</text>
</comment>
<dbReference type="AlphaFoldDB" id="A0A2T8HN92"/>
<name>A0A2T8HN92_9SPHI</name>